<feature type="region of interest" description="Disordered" evidence="1">
    <location>
        <begin position="65"/>
        <end position="88"/>
    </location>
</feature>
<gene>
    <name evidence="2" type="ORF">B0703_10045</name>
</gene>
<reference evidence="2" key="2">
    <citation type="submission" date="2023-09" db="EMBL/GenBank/DDBJ databases">
        <title>Ecological and genomic based identification of the Bifidobacterium adolescentis prototype of the healthy human gut microbiota.</title>
        <authorList>
            <person name="Lugli G.A."/>
            <person name="Argentini C."/>
            <person name="Tarracchini C."/>
            <person name="Fontana F."/>
            <person name="Alessandri G."/>
            <person name="Mancabelli L."/>
            <person name="Milani C."/>
            <person name="Turroni F."/>
            <person name="Ventura M."/>
        </authorList>
    </citation>
    <scope>NUCLEOTIDE SEQUENCE</scope>
    <source>
        <strain evidence="2">703B</strain>
    </source>
</reference>
<protein>
    <submittedName>
        <fullName evidence="2">Uncharacterized protein</fullName>
    </submittedName>
</protein>
<sequence>MSNHEHQRRNPPVTQPPQSGNIGVMFLFCRFHKRDIDGIAIFVRLIRSINAIRKREAMASISTTAQAIPQTPPQTPAHPSMPISSTVKAVPRSGIRDVFDRALAGDADELREGLRRLRSFAEQI</sequence>
<dbReference type="AlphaFoldDB" id="A0AAF0VCI4"/>
<evidence type="ECO:0000256" key="1">
    <source>
        <dbReference type="SAM" id="MobiDB-lite"/>
    </source>
</evidence>
<reference evidence="2" key="1">
    <citation type="journal article" date="2016" name="Sci. Rep.">
        <title>Evaluation of genetic diversity among strains of the human gut commensal Bifidobacterium adolescentis.</title>
        <authorList>
            <person name="Duranti S."/>
            <person name="Milani C."/>
            <person name="Lugli G.A."/>
            <person name="Mancabelli L."/>
            <person name="Turroni F."/>
            <person name="Ferrario C."/>
            <person name="Mangifesta M."/>
            <person name="Viappiani A."/>
            <person name="Sanchez B."/>
            <person name="Margolles A."/>
            <person name="van Sinderen D."/>
            <person name="Ventura M."/>
        </authorList>
    </citation>
    <scope>NUCLEOTIDE SEQUENCE</scope>
    <source>
        <strain evidence="2">703B</strain>
    </source>
</reference>
<accession>A0AAF0VCI4</accession>
<dbReference type="EMBL" id="CP133648">
    <property type="protein sequence ID" value="WNE85290.1"/>
    <property type="molecule type" value="Genomic_DNA"/>
</dbReference>
<name>A0AAF0VCI4_BIFAD</name>
<dbReference type="RefSeq" id="WP_143239858.1">
    <property type="nucleotide sequence ID" value="NZ_CP133648.1"/>
</dbReference>
<evidence type="ECO:0000313" key="2">
    <source>
        <dbReference type="EMBL" id="WNE85290.1"/>
    </source>
</evidence>
<evidence type="ECO:0000313" key="3">
    <source>
        <dbReference type="Proteomes" id="UP000193179"/>
    </source>
</evidence>
<proteinExistence type="predicted"/>
<organism evidence="2 3">
    <name type="scientific">Bifidobacterium adolescentis</name>
    <dbReference type="NCBI Taxonomy" id="1680"/>
    <lineage>
        <taxon>Bacteria</taxon>
        <taxon>Bacillati</taxon>
        <taxon>Actinomycetota</taxon>
        <taxon>Actinomycetes</taxon>
        <taxon>Bifidobacteriales</taxon>
        <taxon>Bifidobacteriaceae</taxon>
        <taxon>Bifidobacterium</taxon>
    </lineage>
</organism>
<dbReference type="Proteomes" id="UP000193179">
    <property type="component" value="Chromosome"/>
</dbReference>